<feature type="region of interest" description="Disordered" evidence="1">
    <location>
        <begin position="580"/>
        <end position="630"/>
    </location>
</feature>
<feature type="region of interest" description="Disordered" evidence="1">
    <location>
        <begin position="448"/>
        <end position="467"/>
    </location>
</feature>
<reference evidence="2" key="1">
    <citation type="journal article" date="2023" name="PhytoFront">
        <title>Draft Genome Resources of Seven Strains of Tilletia horrida, Causal Agent of Kernel Smut of Rice.</title>
        <authorList>
            <person name="Khanal S."/>
            <person name="Antony Babu S."/>
            <person name="Zhou X.G."/>
        </authorList>
    </citation>
    <scope>NUCLEOTIDE SEQUENCE</scope>
    <source>
        <strain evidence="2">TX6</strain>
    </source>
</reference>
<proteinExistence type="predicted"/>
<feature type="compositionally biased region" description="Low complexity" evidence="1">
    <location>
        <begin position="85"/>
        <end position="96"/>
    </location>
</feature>
<feature type="region of interest" description="Disordered" evidence="1">
    <location>
        <begin position="1622"/>
        <end position="1650"/>
    </location>
</feature>
<feature type="compositionally biased region" description="Basic and acidic residues" evidence="1">
    <location>
        <begin position="864"/>
        <end position="880"/>
    </location>
</feature>
<feature type="region of interest" description="Disordered" evidence="1">
    <location>
        <begin position="836"/>
        <end position="890"/>
    </location>
</feature>
<evidence type="ECO:0000313" key="3">
    <source>
        <dbReference type="Proteomes" id="UP001176517"/>
    </source>
</evidence>
<feature type="compositionally biased region" description="Basic and acidic residues" evidence="1">
    <location>
        <begin position="836"/>
        <end position="856"/>
    </location>
</feature>
<dbReference type="PANTHER" id="PTHR14374">
    <property type="entry name" value="FOIE GRAS"/>
    <property type="match status" value="1"/>
</dbReference>
<feature type="region of interest" description="Disordered" evidence="1">
    <location>
        <begin position="58"/>
        <end position="96"/>
    </location>
</feature>
<feature type="region of interest" description="Disordered" evidence="1">
    <location>
        <begin position="692"/>
        <end position="711"/>
    </location>
</feature>
<feature type="region of interest" description="Disordered" evidence="1">
    <location>
        <begin position="318"/>
        <end position="354"/>
    </location>
</feature>
<dbReference type="Proteomes" id="UP001176517">
    <property type="component" value="Unassembled WGS sequence"/>
</dbReference>
<comment type="caution">
    <text evidence="2">The sequence shown here is derived from an EMBL/GenBank/DDBJ whole genome shotgun (WGS) entry which is preliminary data.</text>
</comment>
<evidence type="ECO:0000256" key="1">
    <source>
        <dbReference type="SAM" id="MobiDB-lite"/>
    </source>
</evidence>
<protein>
    <recommendedName>
        <fullName evidence="4">Trafficking protein particle complex subunit 11 domain-containing protein</fullName>
    </recommendedName>
</protein>
<evidence type="ECO:0000313" key="2">
    <source>
        <dbReference type="EMBL" id="KAK0558072.1"/>
    </source>
</evidence>
<organism evidence="2 3">
    <name type="scientific">Tilletia horrida</name>
    <dbReference type="NCBI Taxonomy" id="155126"/>
    <lineage>
        <taxon>Eukaryota</taxon>
        <taxon>Fungi</taxon>
        <taxon>Dikarya</taxon>
        <taxon>Basidiomycota</taxon>
        <taxon>Ustilaginomycotina</taxon>
        <taxon>Exobasidiomycetes</taxon>
        <taxon>Tilletiales</taxon>
        <taxon>Tilletiaceae</taxon>
        <taxon>Tilletia</taxon>
    </lineage>
</organism>
<keyword evidence="3" id="KW-1185">Reference proteome</keyword>
<feature type="region of interest" description="Disordered" evidence="1">
    <location>
        <begin position="111"/>
        <end position="159"/>
    </location>
</feature>
<accession>A0AAN6GWI1</accession>
<feature type="compositionally biased region" description="Polar residues" evidence="1">
    <location>
        <begin position="881"/>
        <end position="890"/>
    </location>
</feature>
<name>A0AAN6GWI1_9BASI</name>
<evidence type="ECO:0008006" key="4">
    <source>
        <dbReference type="Google" id="ProtNLM"/>
    </source>
</evidence>
<sequence length="1687" mass="179559">MNAYPAEFVQQHHPLMLVGGLLAPTQAQPASTPALTQPTDAFPQLCTQLVKLLSSKGRSTAWDPNSHRANLLGSSGSGGAGSSSGAGASSAAGARSGSTFRTILVPDNFRLPPRKVRLQAPPSPSVTRQPLPDGPGSANGAAQQSAVPPPPPASSGAGQIMRSALSPLHPQSPLYPDGLISPLWVRKHRDVIPSIFVLFQVLPSAGSSEQQATASPSDQEQQQTQLEEADAALIKYISNLRALLTARSIKLTVVLLTSRASLSHPTLEPRLSHLRRTSGLDSKGSLFVLTPVSEPDLHDFINSLQNALAEASTDYYREQGRRVRRKRGKYPPPVSAYGSPDGSAPGSGPPVPPLTKEGWSLRSVYKLGTFAELSGDLSLSLEHYVNAYDVLSSTAHPHNGGLLGDTRVLPPRTKRWAEAKALADGLVVRIARGWLLLGLEAHTFTVPNKSAEQGGGEAGADGTSSGAEKTTQIQIYLPSREAWERALGVFRAHLKRFEELSNGWGMGVTTGEWWSWVGKQYRLYADLVDSIVRSYRHAPMITLSQILPEHCPPLPSNLLHPSILPTYSAALAAATSGVSRAGAGQHNRNDSVATTVSSSSTGTPTRSSTLPSGFNIDSSGSGPGTNSGPAPLSLATSLALTLLGPSPLAPSPLASKSGIAPATGVLPHPGQWYLLAALCAEERWRRWRVREEREKEAGAKVREDDPSTAAERKADHAGLVIEALTRAYECFKRPVNASSLGAASAATSSSSSSASSSVRSRTASYVAARMAHAYLLSGQNGLALSFAQRILVPFRGNPNVNPSGSKPAPGRSEGILLDLLVVGATAAARLEEEALDLESKRGSEAKTEAKEVKADDEGTPEAEAGSKKDGESKADSDKRQSSTPGNSASSYRNSRLRFLWEALCVLSHPPHDGRHALHRIVLEEFQGLLSHATPLPAPKDQAADAVVLERSIAAHGAPFRVDVVFWDAAIEVGESTRVQVRVLDTRSSNDESEAQQPWTFDRLELDVGPKKRVKAASGDGHASLTTFTIEHVAGEADGVVKLSSSVAKADLTFRSDRPLILEGLVQSVQTGSLQVHEVRLFPAQSPSPCIIKIRPFVPDLVYAGLPARQAVWYIPSHHRFIKLDHRLVLSECSVKARTYRVNLSTLTGGSAGSSAESVPVYLHERFPLVVQIESQETGSEGLEGVLSVTCALSGFTAEDGSEPRPDVISCDDQTSDRELVQVPLGPLRAGQALKKLLYFQANSIVGPRQLRISLRVRPSASAQPSDDSTRPEWEFADEKTETVTLDVRNPFESVFSLAWSQEQPTTSESAGKFLSAEDEVFVHPDGSPNGAIARLTAELGLLGKEAIVVEKAFIHLNNETVRTYGNVTEPRTRTDWTEDFAGEWAEGDRCVGHVKVEVARDSNEGDVSSISPDAPGAGYLEIQWRRVNHPSGATEEGSNILARTLIPLPALIPPPAPTVSIVLHPPSFTRLGQPFVLRATIKNEQAFRTANVRLEVESSDIFVFAGPRRLTVPALLPRSERKVVWRLVARQTGWVDLPAVRAEDARARSAAEYEASTSAGLFGIDEAGLTSARPIPERSGGPVPVYDGRRLGAAPVIHAGPGSSATGTGAVGDNLVQEELRAAMGSPPPPTSSSSTLGRGSAIPASGVGPAPPSVVLAEQRGLVGSKEGVRLGTIRPPGQCMILVLP</sequence>
<feature type="compositionally biased region" description="Low complexity" evidence="1">
    <location>
        <begin position="591"/>
        <end position="630"/>
    </location>
</feature>
<feature type="compositionally biased region" description="Low complexity" evidence="1">
    <location>
        <begin position="335"/>
        <end position="346"/>
    </location>
</feature>
<dbReference type="EMBL" id="JAPDMZ010000001">
    <property type="protein sequence ID" value="KAK0558072.1"/>
    <property type="molecule type" value="Genomic_DNA"/>
</dbReference>
<feature type="compositionally biased region" description="Gly residues" evidence="1">
    <location>
        <begin position="75"/>
        <end position="84"/>
    </location>
</feature>
<dbReference type="PANTHER" id="PTHR14374:SF0">
    <property type="entry name" value="TRAFFICKING PROTEIN PARTICLE COMPLEX SUBUNIT 11"/>
    <property type="match status" value="1"/>
</dbReference>
<gene>
    <name evidence="2" type="ORF">OC846_000064</name>
</gene>